<dbReference type="Gene3D" id="2.60.40.420">
    <property type="entry name" value="Cupredoxins - blue copper proteins"/>
    <property type="match status" value="1"/>
</dbReference>
<gene>
    <name evidence="4" type="ORF">CC80DRAFT_547914</name>
</gene>
<reference evidence="4" key="1">
    <citation type="journal article" date="2020" name="Stud. Mycol.">
        <title>101 Dothideomycetes genomes: a test case for predicting lifestyles and emergence of pathogens.</title>
        <authorList>
            <person name="Haridas S."/>
            <person name="Albert R."/>
            <person name="Binder M."/>
            <person name="Bloem J."/>
            <person name="Labutti K."/>
            <person name="Salamov A."/>
            <person name="Andreopoulos B."/>
            <person name="Baker S."/>
            <person name="Barry K."/>
            <person name="Bills G."/>
            <person name="Bluhm B."/>
            <person name="Cannon C."/>
            <person name="Castanera R."/>
            <person name="Culley D."/>
            <person name="Daum C."/>
            <person name="Ezra D."/>
            <person name="Gonzalez J."/>
            <person name="Henrissat B."/>
            <person name="Kuo A."/>
            <person name="Liang C."/>
            <person name="Lipzen A."/>
            <person name="Lutzoni F."/>
            <person name="Magnuson J."/>
            <person name="Mondo S."/>
            <person name="Nolan M."/>
            <person name="Ohm R."/>
            <person name="Pangilinan J."/>
            <person name="Park H.-J."/>
            <person name="Ramirez L."/>
            <person name="Alfaro M."/>
            <person name="Sun H."/>
            <person name="Tritt A."/>
            <person name="Yoshinaga Y."/>
            <person name="Zwiers L.-H."/>
            <person name="Turgeon B."/>
            <person name="Goodwin S."/>
            <person name="Spatafora J."/>
            <person name="Crous P."/>
            <person name="Grigoriev I."/>
        </authorList>
    </citation>
    <scope>NUCLEOTIDE SEQUENCE</scope>
    <source>
        <strain evidence="4">CBS 675.92</strain>
    </source>
</reference>
<keyword evidence="3" id="KW-0732">Signal</keyword>
<sequence>MSLSRLLCACLAFLLVGWSAAKVIVIDVGLPLHKFGPNVTTADVGDEIEFHFQNSKHSVVRAAFGQPCWPYNTLTDESGPGFFSGFHEHEPGKGDIPTWRLRVNDSSPIFFYCSAPDSCDKSQMIGVINPTPEFSFQKQLSNINEKMTVLQPGDPAPPEGSSASSPTSPASPAAPPGKGLHLPLPAIIGIAVGSFAILALAAALFFFVGRSKSLKDEAERREATVTRQTFPPSPRYETPMSPSLYTDNGSGLPGYEKVGAPEYRAYSYPRVGPDEAAFLRNSTVSPGSEIAGGVGYAHSGQVGTPLGSPGAGDGGVVELDGGGGRYTR</sequence>
<dbReference type="AlphaFoldDB" id="A0A6A5U2G8"/>
<dbReference type="OrthoDB" id="2331100at2759"/>
<feature type="chain" id="PRO_5025413601" description="Cupredoxin" evidence="3">
    <location>
        <begin position="22"/>
        <end position="328"/>
    </location>
</feature>
<dbReference type="InterPro" id="IPR052953">
    <property type="entry name" value="Ser-rich/MCO-related"/>
</dbReference>
<dbReference type="Proteomes" id="UP000800035">
    <property type="component" value="Unassembled WGS sequence"/>
</dbReference>
<evidence type="ECO:0000313" key="5">
    <source>
        <dbReference type="Proteomes" id="UP000800035"/>
    </source>
</evidence>
<evidence type="ECO:0008006" key="6">
    <source>
        <dbReference type="Google" id="ProtNLM"/>
    </source>
</evidence>
<dbReference type="PANTHER" id="PTHR34883:SF8">
    <property type="entry name" value="EXTRACELLULAR SERINE-RICH PROTEIN (AFU_ORTHOLOGUE AFUA_6G00670)"/>
    <property type="match status" value="1"/>
</dbReference>
<keyword evidence="2" id="KW-0472">Membrane</keyword>
<feature type="region of interest" description="Disordered" evidence="1">
    <location>
        <begin position="148"/>
        <end position="176"/>
    </location>
</feature>
<keyword evidence="2" id="KW-1133">Transmembrane helix</keyword>
<evidence type="ECO:0000256" key="2">
    <source>
        <dbReference type="SAM" id="Phobius"/>
    </source>
</evidence>
<feature type="compositionally biased region" description="Low complexity" evidence="1">
    <location>
        <begin position="159"/>
        <end position="171"/>
    </location>
</feature>
<accession>A0A6A5U2G8</accession>
<dbReference type="InterPro" id="IPR008972">
    <property type="entry name" value="Cupredoxin"/>
</dbReference>
<dbReference type="EMBL" id="ML976990">
    <property type="protein sequence ID" value="KAF1957196.1"/>
    <property type="molecule type" value="Genomic_DNA"/>
</dbReference>
<name>A0A6A5U2G8_9PLEO</name>
<proteinExistence type="predicted"/>
<feature type="signal peptide" evidence="3">
    <location>
        <begin position="1"/>
        <end position="21"/>
    </location>
</feature>
<organism evidence="4 5">
    <name type="scientific">Byssothecium circinans</name>
    <dbReference type="NCBI Taxonomy" id="147558"/>
    <lineage>
        <taxon>Eukaryota</taxon>
        <taxon>Fungi</taxon>
        <taxon>Dikarya</taxon>
        <taxon>Ascomycota</taxon>
        <taxon>Pezizomycotina</taxon>
        <taxon>Dothideomycetes</taxon>
        <taxon>Pleosporomycetidae</taxon>
        <taxon>Pleosporales</taxon>
        <taxon>Massarineae</taxon>
        <taxon>Massarinaceae</taxon>
        <taxon>Byssothecium</taxon>
    </lineage>
</organism>
<dbReference type="SUPFAM" id="SSF49503">
    <property type="entry name" value="Cupredoxins"/>
    <property type="match status" value="1"/>
</dbReference>
<dbReference type="CDD" id="cd00920">
    <property type="entry name" value="Cupredoxin"/>
    <property type="match status" value="1"/>
</dbReference>
<evidence type="ECO:0000313" key="4">
    <source>
        <dbReference type="EMBL" id="KAF1957196.1"/>
    </source>
</evidence>
<keyword evidence="5" id="KW-1185">Reference proteome</keyword>
<feature type="region of interest" description="Disordered" evidence="1">
    <location>
        <begin position="301"/>
        <end position="328"/>
    </location>
</feature>
<evidence type="ECO:0000256" key="1">
    <source>
        <dbReference type="SAM" id="MobiDB-lite"/>
    </source>
</evidence>
<keyword evidence="2" id="KW-0812">Transmembrane</keyword>
<feature type="region of interest" description="Disordered" evidence="1">
    <location>
        <begin position="216"/>
        <end position="243"/>
    </location>
</feature>
<feature type="transmembrane region" description="Helical" evidence="2">
    <location>
        <begin position="186"/>
        <end position="208"/>
    </location>
</feature>
<evidence type="ECO:0000256" key="3">
    <source>
        <dbReference type="SAM" id="SignalP"/>
    </source>
</evidence>
<protein>
    <recommendedName>
        <fullName evidence="6">Cupredoxin</fullName>
    </recommendedName>
</protein>
<dbReference type="PANTHER" id="PTHR34883">
    <property type="entry name" value="SERINE-RICH PROTEIN, PUTATIVE-RELATED-RELATED"/>
    <property type="match status" value="1"/>
</dbReference>
<feature type="compositionally biased region" description="Gly residues" evidence="1">
    <location>
        <begin position="309"/>
        <end position="328"/>
    </location>
</feature>